<comment type="caution">
    <text evidence="1">The sequence shown here is derived from an EMBL/GenBank/DDBJ whole genome shotgun (WGS) entry which is preliminary data.</text>
</comment>
<accession>A0ACA9KGK4</accession>
<evidence type="ECO:0000313" key="1">
    <source>
        <dbReference type="EMBL" id="CAG8472170.1"/>
    </source>
</evidence>
<organism evidence="1 2">
    <name type="scientific">Scutellospora calospora</name>
    <dbReference type="NCBI Taxonomy" id="85575"/>
    <lineage>
        <taxon>Eukaryota</taxon>
        <taxon>Fungi</taxon>
        <taxon>Fungi incertae sedis</taxon>
        <taxon>Mucoromycota</taxon>
        <taxon>Glomeromycotina</taxon>
        <taxon>Glomeromycetes</taxon>
        <taxon>Diversisporales</taxon>
        <taxon>Gigasporaceae</taxon>
        <taxon>Scutellospora</taxon>
    </lineage>
</organism>
<dbReference type="Proteomes" id="UP000789860">
    <property type="component" value="Unassembled WGS sequence"/>
</dbReference>
<keyword evidence="2" id="KW-1185">Reference proteome</keyword>
<protein>
    <submittedName>
        <fullName evidence="1">2688_t:CDS:1</fullName>
    </submittedName>
</protein>
<name>A0ACA9KGK4_9GLOM</name>
<evidence type="ECO:0000313" key="2">
    <source>
        <dbReference type="Proteomes" id="UP000789860"/>
    </source>
</evidence>
<gene>
    <name evidence="1" type="ORF">SCALOS_LOCUS2072</name>
</gene>
<sequence>MKKVVKYFLPRNYKITLNQFGFDFYNYNTPATGLDYPSKILRDSPLPETKEFVSKKENEIKEQTKYTPKKITTEEEHFHPKLLKLKVNQTKITAYLEDKREISLPVDELAKK</sequence>
<proteinExistence type="predicted"/>
<reference evidence="1" key="1">
    <citation type="submission" date="2021-06" db="EMBL/GenBank/DDBJ databases">
        <authorList>
            <person name="Kallberg Y."/>
            <person name="Tangrot J."/>
            <person name="Rosling A."/>
        </authorList>
    </citation>
    <scope>NUCLEOTIDE SEQUENCE</scope>
    <source>
        <strain evidence="1">AU212A</strain>
    </source>
</reference>
<dbReference type="EMBL" id="CAJVPM010001720">
    <property type="protein sequence ID" value="CAG8472170.1"/>
    <property type="molecule type" value="Genomic_DNA"/>
</dbReference>